<evidence type="ECO:0000313" key="6">
    <source>
        <dbReference type="Proteomes" id="UP000460290"/>
    </source>
</evidence>
<reference evidence="5 6" key="1">
    <citation type="submission" date="2019-12" db="EMBL/GenBank/DDBJ databases">
        <title>Genomic-based taxomic classification of the family Erythrobacteraceae.</title>
        <authorList>
            <person name="Xu L."/>
        </authorList>
    </citation>
    <scope>NUCLEOTIDE SEQUENCE [LARGE SCALE GENOMIC DNA]</scope>
    <source>
        <strain evidence="5 6">KCTC 42006</strain>
    </source>
</reference>
<dbReference type="AlphaFoldDB" id="A0A844Z8G3"/>
<keyword evidence="3" id="KW-0238">DNA-binding</keyword>
<dbReference type="Proteomes" id="UP000460290">
    <property type="component" value="Unassembled WGS sequence"/>
</dbReference>
<dbReference type="EMBL" id="WTYZ01000001">
    <property type="protein sequence ID" value="MXO83233.1"/>
    <property type="molecule type" value="Genomic_DNA"/>
</dbReference>
<name>A0A844Z8G3_9SPHN</name>
<dbReference type="CDD" id="cd17282">
    <property type="entry name" value="RMtype1_S_Eco16444ORF1681_TRD1-CR1_like"/>
    <property type="match status" value="1"/>
</dbReference>
<evidence type="ECO:0000256" key="1">
    <source>
        <dbReference type="ARBA" id="ARBA00010923"/>
    </source>
</evidence>
<sequence>MKTVPLGELIKLQSGFAFRSADYVKKGHFLVRISNVQQNQISLTSPKYVALDDKTRKFALNEGDILTSLTGNVGRVAKVDEANLPAALNQRVARITVASDKLDPCFLYQFCSSAAFRDALSRQGHGAAQKNVSPKQIEEIRIPVPSLAKQKQIVAFLDKALAGIGTVVANAEKNLANAQELFDVELRRAFDSLADSCNQLTLAEAAIDFGRGKSKHRPRNDPKLYGGRYPFVQTGDVRNSNHILRSYSQSYNDNGLAQSKLWPKGTLCVTIAANIAETAVLDFEACFPDSIIGIVVDDRLTTEFYVEYLLQSLKSTLQSKGKGSAQANINLATFANERFPFPSLEKQREITDHLDKMSKNISLLKANYSMKIDELNVMRECILHSAFSAHLINAQGK</sequence>
<dbReference type="GO" id="GO:0003677">
    <property type="term" value="F:DNA binding"/>
    <property type="evidence" value="ECO:0007669"/>
    <property type="project" value="UniProtKB-KW"/>
</dbReference>
<feature type="domain" description="Type I restriction modification DNA specificity" evidence="4">
    <location>
        <begin position="2"/>
        <end position="160"/>
    </location>
</feature>
<evidence type="ECO:0000259" key="4">
    <source>
        <dbReference type="Pfam" id="PF01420"/>
    </source>
</evidence>
<comment type="similarity">
    <text evidence="1">Belongs to the type-I restriction system S methylase family.</text>
</comment>
<comment type="caution">
    <text evidence="5">The sequence shown here is derived from an EMBL/GenBank/DDBJ whole genome shotgun (WGS) entry which is preliminary data.</text>
</comment>
<dbReference type="Gene3D" id="1.10.287.1120">
    <property type="entry name" value="Bipartite methylase S protein"/>
    <property type="match status" value="1"/>
</dbReference>
<evidence type="ECO:0000256" key="2">
    <source>
        <dbReference type="ARBA" id="ARBA00022747"/>
    </source>
</evidence>
<dbReference type="Gene3D" id="3.90.220.20">
    <property type="entry name" value="DNA methylase specificity domains"/>
    <property type="match status" value="2"/>
</dbReference>
<organism evidence="5 6">
    <name type="scientific">Pontixanthobacter aestiaquae</name>
    <dbReference type="NCBI Taxonomy" id="1509367"/>
    <lineage>
        <taxon>Bacteria</taxon>
        <taxon>Pseudomonadati</taxon>
        <taxon>Pseudomonadota</taxon>
        <taxon>Alphaproteobacteria</taxon>
        <taxon>Sphingomonadales</taxon>
        <taxon>Erythrobacteraceae</taxon>
        <taxon>Pontixanthobacter</taxon>
    </lineage>
</organism>
<dbReference type="InterPro" id="IPR000055">
    <property type="entry name" value="Restrct_endonuc_typeI_TRD"/>
</dbReference>
<dbReference type="InterPro" id="IPR044946">
    <property type="entry name" value="Restrct_endonuc_typeI_TRD_sf"/>
</dbReference>
<keyword evidence="5" id="KW-0378">Hydrolase</keyword>
<gene>
    <name evidence="5" type="ORF">GRI35_07610</name>
</gene>
<dbReference type="Pfam" id="PF01420">
    <property type="entry name" value="Methylase_S"/>
    <property type="match status" value="2"/>
</dbReference>
<evidence type="ECO:0000313" key="5">
    <source>
        <dbReference type="EMBL" id="MXO83233.1"/>
    </source>
</evidence>
<dbReference type="GO" id="GO:0004519">
    <property type="term" value="F:endonuclease activity"/>
    <property type="evidence" value="ECO:0007669"/>
    <property type="project" value="UniProtKB-KW"/>
</dbReference>
<dbReference type="PANTHER" id="PTHR30408">
    <property type="entry name" value="TYPE-1 RESTRICTION ENZYME ECOKI SPECIFICITY PROTEIN"/>
    <property type="match status" value="1"/>
</dbReference>
<accession>A0A844Z8G3</accession>
<protein>
    <submittedName>
        <fullName evidence="5">Restriction endonuclease subunit S</fullName>
    </submittedName>
</protein>
<keyword evidence="5" id="KW-0255">Endonuclease</keyword>
<proteinExistence type="inferred from homology"/>
<keyword evidence="2" id="KW-0680">Restriction system</keyword>
<keyword evidence="5" id="KW-0540">Nuclease</keyword>
<dbReference type="OrthoDB" id="164285at2"/>
<dbReference type="RefSeq" id="WP_160613607.1">
    <property type="nucleotide sequence ID" value="NZ_JAUFQM010000001.1"/>
</dbReference>
<keyword evidence="6" id="KW-1185">Reference proteome</keyword>
<dbReference type="CDD" id="cd17278">
    <property type="entry name" value="RMtype1_S_LdeBORF1052P-TRD2-CR2"/>
    <property type="match status" value="1"/>
</dbReference>
<evidence type="ECO:0000256" key="3">
    <source>
        <dbReference type="ARBA" id="ARBA00023125"/>
    </source>
</evidence>
<dbReference type="SUPFAM" id="SSF116734">
    <property type="entry name" value="DNA methylase specificity domain"/>
    <property type="match status" value="2"/>
</dbReference>
<dbReference type="GO" id="GO:0009307">
    <property type="term" value="P:DNA restriction-modification system"/>
    <property type="evidence" value="ECO:0007669"/>
    <property type="project" value="UniProtKB-KW"/>
</dbReference>
<feature type="domain" description="Type I restriction modification DNA specificity" evidence="4">
    <location>
        <begin position="213"/>
        <end position="365"/>
    </location>
</feature>
<dbReference type="PANTHER" id="PTHR30408:SF12">
    <property type="entry name" value="TYPE I RESTRICTION ENZYME MJAVIII SPECIFICITY SUBUNIT"/>
    <property type="match status" value="1"/>
</dbReference>
<dbReference type="InterPro" id="IPR052021">
    <property type="entry name" value="Type-I_RS_S_subunit"/>
</dbReference>